<name>D8QCE9_SCHCM</name>
<keyword evidence="2" id="KW-0436">Ligase</keyword>
<evidence type="ECO:0000256" key="2">
    <source>
        <dbReference type="ARBA" id="ARBA00022598"/>
    </source>
</evidence>
<dbReference type="OMA" id="PIDFFWR"/>
<dbReference type="STRING" id="578458.D8QCE9"/>
<comment type="similarity">
    <text evidence="1">Belongs to the ATP-dependent AMP-binding enzyme family.</text>
</comment>
<dbReference type="HOGENOM" id="CLU_000022_59_0_1"/>
<dbReference type="InterPro" id="IPR025110">
    <property type="entry name" value="AMP-bd_C"/>
</dbReference>
<dbReference type="Pfam" id="PF00501">
    <property type="entry name" value="AMP-binding"/>
    <property type="match status" value="2"/>
</dbReference>
<protein>
    <submittedName>
        <fullName evidence="6">Uncharacterized protein</fullName>
    </submittedName>
</protein>
<accession>D8QCE9</accession>
<evidence type="ECO:0000256" key="1">
    <source>
        <dbReference type="ARBA" id="ARBA00006432"/>
    </source>
</evidence>
<evidence type="ECO:0000256" key="3">
    <source>
        <dbReference type="SAM" id="Phobius"/>
    </source>
</evidence>
<keyword evidence="3" id="KW-1133">Transmembrane helix</keyword>
<dbReference type="GeneID" id="9591240"/>
<dbReference type="InterPro" id="IPR000873">
    <property type="entry name" value="AMP-dep_synth/lig_dom"/>
</dbReference>
<dbReference type="GO" id="GO:0006631">
    <property type="term" value="P:fatty acid metabolic process"/>
    <property type="evidence" value="ECO:0007669"/>
    <property type="project" value="TreeGrafter"/>
</dbReference>
<organism evidence="7">
    <name type="scientific">Schizophyllum commune (strain H4-8 / FGSC 9210)</name>
    <name type="common">Split gill fungus</name>
    <dbReference type="NCBI Taxonomy" id="578458"/>
    <lineage>
        <taxon>Eukaryota</taxon>
        <taxon>Fungi</taxon>
        <taxon>Dikarya</taxon>
        <taxon>Basidiomycota</taxon>
        <taxon>Agaricomycotina</taxon>
        <taxon>Agaricomycetes</taxon>
        <taxon>Agaricomycetidae</taxon>
        <taxon>Agaricales</taxon>
        <taxon>Schizophyllaceae</taxon>
        <taxon>Schizophyllum</taxon>
    </lineage>
</organism>
<dbReference type="OrthoDB" id="10253115at2759"/>
<feature type="transmembrane region" description="Helical" evidence="3">
    <location>
        <begin position="109"/>
        <end position="128"/>
    </location>
</feature>
<evidence type="ECO:0000313" key="7">
    <source>
        <dbReference type="Proteomes" id="UP000007431"/>
    </source>
</evidence>
<dbReference type="VEuPathDB" id="FungiDB:SCHCODRAFT_02670535"/>
<dbReference type="Gene3D" id="3.30.300.30">
    <property type="match status" value="1"/>
</dbReference>
<gene>
    <name evidence="6" type="ORF">SCHCODRAFT_16894</name>
</gene>
<dbReference type="InterPro" id="IPR020845">
    <property type="entry name" value="AMP-binding_CS"/>
</dbReference>
<feature type="domain" description="AMP-binding enzyme C-terminal" evidence="5">
    <location>
        <begin position="531"/>
        <end position="606"/>
    </location>
</feature>
<dbReference type="AlphaFoldDB" id="D8QCE9"/>
<dbReference type="GO" id="GO:0031956">
    <property type="term" value="F:medium-chain fatty acid-CoA ligase activity"/>
    <property type="evidence" value="ECO:0007669"/>
    <property type="project" value="TreeGrafter"/>
</dbReference>
<dbReference type="KEGG" id="scm:SCHCO_02670535"/>
<dbReference type="InParanoid" id="D8QCE9"/>
<evidence type="ECO:0000259" key="5">
    <source>
        <dbReference type="Pfam" id="PF13193"/>
    </source>
</evidence>
<dbReference type="InterPro" id="IPR045851">
    <property type="entry name" value="AMP-bd_C_sf"/>
</dbReference>
<dbReference type="PANTHER" id="PTHR43201">
    <property type="entry name" value="ACYL-COA SYNTHETASE"/>
    <property type="match status" value="1"/>
</dbReference>
<proteinExistence type="inferred from homology"/>
<dbReference type="Pfam" id="PF13193">
    <property type="entry name" value="AMP-binding_C"/>
    <property type="match status" value="1"/>
</dbReference>
<dbReference type="PANTHER" id="PTHR43201:SF5">
    <property type="entry name" value="MEDIUM-CHAIN ACYL-COA LIGASE ACSF2, MITOCHONDRIAL"/>
    <property type="match status" value="1"/>
</dbReference>
<dbReference type="EMBL" id="GL377309">
    <property type="protein sequence ID" value="EFI94917.1"/>
    <property type="molecule type" value="Genomic_DNA"/>
</dbReference>
<dbReference type="PROSITE" id="PS00455">
    <property type="entry name" value="AMP_BINDING"/>
    <property type="match status" value="1"/>
</dbReference>
<keyword evidence="7" id="KW-1185">Reference proteome</keyword>
<keyword evidence="3" id="KW-0472">Membrane</keyword>
<dbReference type="SUPFAM" id="SSF56801">
    <property type="entry name" value="Acetyl-CoA synthetase-like"/>
    <property type="match status" value="1"/>
</dbReference>
<reference evidence="6 7" key="1">
    <citation type="journal article" date="2010" name="Nat. Biotechnol.">
        <title>Genome sequence of the model mushroom Schizophyllum commune.</title>
        <authorList>
            <person name="Ohm R.A."/>
            <person name="de Jong J.F."/>
            <person name="Lugones L.G."/>
            <person name="Aerts A."/>
            <person name="Kothe E."/>
            <person name="Stajich J.E."/>
            <person name="de Vries R.P."/>
            <person name="Record E."/>
            <person name="Levasseur A."/>
            <person name="Baker S.E."/>
            <person name="Bartholomew K.A."/>
            <person name="Coutinho P.M."/>
            <person name="Erdmann S."/>
            <person name="Fowler T.J."/>
            <person name="Gathman A.C."/>
            <person name="Lombard V."/>
            <person name="Henrissat B."/>
            <person name="Knabe N."/>
            <person name="Kuees U."/>
            <person name="Lilly W.W."/>
            <person name="Lindquist E."/>
            <person name="Lucas S."/>
            <person name="Magnuson J.K."/>
            <person name="Piumi F."/>
            <person name="Raudaskoski M."/>
            <person name="Salamov A."/>
            <person name="Schmutz J."/>
            <person name="Schwarze F.W.M.R."/>
            <person name="vanKuyk P.A."/>
            <person name="Horton J.S."/>
            <person name="Grigoriev I.V."/>
            <person name="Woesten H.A.B."/>
        </authorList>
    </citation>
    <scope>NUCLEOTIDE SEQUENCE [LARGE SCALE GENOMIC DNA]</scope>
    <source>
        <strain evidence="7">H4-8 / FGSC 9210</strain>
    </source>
</reference>
<sequence>MGWKPKRTLAETEAILTAPGSMHETGECEIRGRRQKVYRHLWPSMRAFWLDSVRRYGKRTYIVFEDQRVTYEETHIQAVRLATALKRAYDVSKGDRVAIVSRNCIEYMYAFWACHMLGAVAVLVNAWLPVEPLSYCITHTQCRVLICDPERSAVIQPIVDDLAASGVTGVLVFGDTVDVNAQWAGMQSYSSVVQRFSTETDKSILEDGNDYLDVDVQPEDNCAVMFTSGTTGLPKGVLSTQRQYLTNVLNVLVGSRRAALRRGEDITSSLTCNLPQKGALVAVPLFHVTGTTSYSMMATMTGMKIVLMRKWDPVEGEGSHHFARPSLTITQVHGMVFLPCRATHCLMWSSFSLIRRENVQVAGGVPAMVSDLLHSPLAGHPIECLLFGGAPAPESLVERVQESFPGSSMSTAYGLTETNSIAVSIAGEDYVARPTTVGRPAPVNEIRIVAPCSAATTSLPPGEAGEVLIRGPNIMQEYYDDPEATARVLSRDGWLRTGDIGYLDNEGFLYIKDRIKDIIIRGGENVDSVAVENALYNDPRVLQAACVGVPDARLGELVTAVVYVRAGQHVTGAALLARCRASLPRFAVPVMIVVQYSPLEMTPSGKIVKHGLRKLMKAKWERERESMAANTCARL</sequence>
<feature type="domain" description="AMP-dependent synthetase/ligase" evidence="4">
    <location>
        <begin position="52"/>
        <end position="313"/>
    </location>
</feature>
<dbReference type="RefSeq" id="XP_003029820.1">
    <property type="nucleotide sequence ID" value="XM_003029774.1"/>
</dbReference>
<evidence type="ECO:0000313" key="6">
    <source>
        <dbReference type="EMBL" id="EFI94917.1"/>
    </source>
</evidence>
<dbReference type="eggNOG" id="KOG1176">
    <property type="taxonomic scope" value="Eukaryota"/>
</dbReference>
<keyword evidence="3" id="KW-0812">Transmembrane</keyword>
<evidence type="ECO:0000259" key="4">
    <source>
        <dbReference type="Pfam" id="PF00501"/>
    </source>
</evidence>
<dbReference type="InterPro" id="IPR042099">
    <property type="entry name" value="ANL_N_sf"/>
</dbReference>
<dbReference type="Gene3D" id="3.40.50.12780">
    <property type="entry name" value="N-terminal domain of ligase-like"/>
    <property type="match status" value="1"/>
</dbReference>
<feature type="domain" description="AMP-dependent synthetase/ligase" evidence="4">
    <location>
        <begin position="320"/>
        <end position="479"/>
    </location>
</feature>
<dbReference type="Proteomes" id="UP000007431">
    <property type="component" value="Unassembled WGS sequence"/>
</dbReference>